<dbReference type="EMBL" id="CP117990">
    <property type="protein sequence ID" value="WDG11956.1"/>
    <property type="molecule type" value="Genomic_DNA"/>
</dbReference>
<name>A0AAQ3B396_9VIBR</name>
<evidence type="ECO:0000256" key="1">
    <source>
        <dbReference type="SAM" id="MobiDB-lite"/>
    </source>
</evidence>
<feature type="chain" id="PRO_5042908031" description="EF-hand domain-containing protein" evidence="2">
    <location>
        <begin position="19"/>
        <end position="144"/>
    </location>
</feature>
<evidence type="ECO:0008006" key="5">
    <source>
        <dbReference type="Google" id="ProtNLM"/>
    </source>
</evidence>
<feature type="signal peptide" evidence="2">
    <location>
        <begin position="1"/>
        <end position="18"/>
    </location>
</feature>
<gene>
    <name evidence="3" type="ORF">PUN50_27065</name>
</gene>
<evidence type="ECO:0000313" key="3">
    <source>
        <dbReference type="EMBL" id="WDG11956.1"/>
    </source>
</evidence>
<accession>A0AAQ3B396</accession>
<feature type="region of interest" description="Disordered" evidence="1">
    <location>
        <begin position="57"/>
        <end position="83"/>
    </location>
</feature>
<organism evidence="3 4">
    <name type="scientific">Vibrio campbellii</name>
    <dbReference type="NCBI Taxonomy" id="680"/>
    <lineage>
        <taxon>Bacteria</taxon>
        <taxon>Pseudomonadati</taxon>
        <taxon>Pseudomonadota</taxon>
        <taxon>Gammaproteobacteria</taxon>
        <taxon>Vibrionales</taxon>
        <taxon>Vibrionaceae</taxon>
        <taxon>Vibrio</taxon>
    </lineage>
</organism>
<sequence length="144" mass="15682">MKRLLLITTLLVAPAAFSAQPGQCGAGFEKWDLNCDGKIDYEEGMASSQAYRDASKAVNQPVAREGLPPPSEAGYPSHPKNPESGAWEKTNYVYGMSAVLLRNSPEGFACAPVGAFGAHQYEDCQHVGNGDYDCEMVYDYYECK</sequence>
<geneLocation type="plasmid" evidence="3 4">
    <name>p_1</name>
</geneLocation>
<protein>
    <recommendedName>
        <fullName evidence="5">EF-hand domain-containing protein</fullName>
    </recommendedName>
</protein>
<dbReference type="RefSeq" id="WP_274292187.1">
    <property type="nucleotide sequence ID" value="NZ_CP117990.1"/>
</dbReference>
<keyword evidence="3" id="KW-0614">Plasmid</keyword>
<dbReference type="Proteomes" id="UP001219537">
    <property type="component" value="Plasmid p_1"/>
</dbReference>
<proteinExistence type="predicted"/>
<keyword evidence="2" id="KW-0732">Signal</keyword>
<dbReference type="AlphaFoldDB" id="A0AAQ3B396"/>
<reference evidence="3" key="1">
    <citation type="submission" date="2023-02" db="EMBL/GenBank/DDBJ databases">
        <title>Isolation, identification, and genome analysis of Vibrio campbellii in the Penaeus vannamei larvae stage.</title>
        <authorList>
            <person name="Huang T."/>
            <person name="Zhang B."/>
        </authorList>
    </citation>
    <scope>NUCLEOTIDE SEQUENCE</scope>
    <source>
        <strain evidence="3">20220413_1</strain>
        <plasmid evidence="3">p_1</plasmid>
    </source>
</reference>
<evidence type="ECO:0000256" key="2">
    <source>
        <dbReference type="SAM" id="SignalP"/>
    </source>
</evidence>
<evidence type="ECO:0000313" key="4">
    <source>
        <dbReference type="Proteomes" id="UP001219537"/>
    </source>
</evidence>